<evidence type="ECO:0008006" key="4">
    <source>
        <dbReference type="Google" id="ProtNLM"/>
    </source>
</evidence>
<protein>
    <recommendedName>
        <fullName evidence="4">Dicarboxylate transport domain-containing protein</fullName>
    </recommendedName>
</protein>
<dbReference type="EMBL" id="WTYY01000002">
    <property type="protein sequence ID" value="MXO87703.1"/>
    <property type="molecule type" value="Genomic_DNA"/>
</dbReference>
<reference evidence="2 3" key="1">
    <citation type="submission" date="2019-12" db="EMBL/GenBank/DDBJ databases">
        <title>Genomic-based taxomic classification of the family Erythrobacteraceae.</title>
        <authorList>
            <person name="Xu L."/>
        </authorList>
    </citation>
    <scope>NUCLEOTIDE SEQUENCE [LARGE SCALE GENOMIC DNA]</scope>
    <source>
        <strain evidence="2 3">JCM 16339</strain>
    </source>
</reference>
<comment type="caution">
    <text evidence="2">The sequence shown here is derived from an EMBL/GenBank/DDBJ whole genome shotgun (WGS) entry which is preliminary data.</text>
</comment>
<name>A0A844ZJQ5_9SPHN</name>
<evidence type="ECO:0000313" key="2">
    <source>
        <dbReference type="EMBL" id="MXO87703.1"/>
    </source>
</evidence>
<dbReference type="InterPro" id="IPR021730">
    <property type="entry name" value="YdbH"/>
</dbReference>
<gene>
    <name evidence="2" type="ORF">GRI32_03015</name>
</gene>
<proteinExistence type="predicted"/>
<dbReference type="Proteomes" id="UP000435243">
    <property type="component" value="Unassembled WGS sequence"/>
</dbReference>
<keyword evidence="3" id="KW-1185">Reference proteome</keyword>
<dbReference type="RefSeq" id="WP_160589667.1">
    <property type="nucleotide sequence ID" value="NZ_BAAAFP010000002.1"/>
</dbReference>
<sequence>MAHESSHAAPEVAPRRKRRIGRAIALLLLLALVVALALAWIRREQIAQQLITDMLDGYGVEATYDIESIEPGAQVLTNIVIGDPAAPDLTIERAEIRLEPRLGLPSVSHLILDQPRLFGTIIDGELSFGALDPLVFTGEEGPFEFPDMRLTVHDGRALVEGDYGPLALRLEGAGHLRGGFAGELAGVAPMLHLPGCEARQATIFGALEIDAERPQFEGPVRFDALSCADGGLAMQDGAIALTLRADRNLADLEGEVGMRLGQSDLVGNRIAAMQGEGDFAWRDGNLIASYDVQGRDITTPAARIAALAIEGTVRGRDQFAMVDVEAQASGTNIIPGAALMQTLADSAQAAEGTLIAPLLGKLGRQLAAETRGSTFSASLIARRKDDRLSLTVPQANLRGRSGASLLALSRAQLAFPETGPDSGPDSGGDSGLPLFSGNFITGGTGLPRISGRMEQGASGALELRMQMPDYAAGDAHLALPDLHLTQSRNGALTFTGNLVASGALPGGFASDLAVPLTGRISSSGALSMWDGCTAVRFDRLVVSSLELGRQQVTLCPPSGSPILSYGPGGLALAAGTPSLQLAGMLGETPIRIASGPVGIAYPGALSARNLDIEMGPVASPMKFVLEDVSAQLGEEISGIFTGVDVLLDAVPLDVLRASGNWRFTAGRLDISDARFTLEDRQAVDRFNPLTAQGATLSLADNRITSAFELHHPASDARVVNVTMAHDLGTAAGHADLLVNALTFRPDFQPRDLSELSYGVVSLVDGTVTGRGRIDWDAQAITSTGTFSSDRLDLAAAFGPVKGARGTVVFTDLLGLTTAPGQRIYIDAINPGIEVYDGEVAFSLRGGTLLELEEARWPFMGGELTMRPLTMSIGVEEVRRYVFDLRGLEASRFIDHMDLNNLSASGMFDGTIPIVFDAMGNGQLEGGQLVARPPGGNVSYVGELTYEDMTPMVNFAFAALRSLDYREMSIAMNGPLTGELVTRVRFDGVSQGQGTQSNFITRRIANLPIRFIVNVRAPFYQMMTDLRSLYDPSAVRDPRTLGLMSDDGTRFVPGNRQRPATLPDESDIQPPESEAMP</sequence>
<organism evidence="2 3">
    <name type="scientific">Alteraurantiacibacter aestuarii</name>
    <dbReference type="NCBI Taxonomy" id="650004"/>
    <lineage>
        <taxon>Bacteria</taxon>
        <taxon>Pseudomonadati</taxon>
        <taxon>Pseudomonadota</taxon>
        <taxon>Alphaproteobacteria</taxon>
        <taxon>Sphingomonadales</taxon>
        <taxon>Erythrobacteraceae</taxon>
        <taxon>Alteraurantiacibacter</taxon>
    </lineage>
</organism>
<dbReference type="OrthoDB" id="7597031at2"/>
<evidence type="ECO:0000313" key="3">
    <source>
        <dbReference type="Proteomes" id="UP000435243"/>
    </source>
</evidence>
<evidence type="ECO:0000256" key="1">
    <source>
        <dbReference type="SAM" id="MobiDB-lite"/>
    </source>
</evidence>
<dbReference type="Pfam" id="PF11739">
    <property type="entry name" value="YdbH-like"/>
    <property type="match status" value="1"/>
</dbReference>
<accession>A0A844ZJQ5</accession>
<dbReference type="AlphaFoldDB" id="A0A844ZJQ5"/>
<feature type="region of interest" description="Disordered" evidence="1">
    <location>
        <begin position="1039"/>
        <end position="1076"/>
    </location>
</feature>